<proteinExistence type="predicted"/>
<dbReference type="PANTHER" id="PTHR33973:SF4">
    <property type="entry name" value="OS07G0153300 PROTEIN"/>
    <property type="match status" value="1"/>
</dbReference>
<name>A0ABT2K4R5_9RHOB</name>
<accession>A0ABT2K4R5</accession>
<sequence length="264" mass="29558">MTDLWNGALIPTRIWHGRRGDVAREFRYRATYLAVPVAAIDAGRAALPVDRPGLWSLRRRDYGHRDGTSLSDFIAGLLAPAGLADAHDVTLVTLPRSSGYGFNPVSFWLCRDDAGDLRAVLAEVSNTFGECHRYLCHRPDLGPITRTDRLQGEKLFHVSPFLPRSGRYLFRFDPGPDRFGAWVDWQSADGRRGLGTSMVGPALPLTRKSARNAALRHPFQSQKVIALIHLQAALLFRRGIRYLRKPSQLPGRVSHADRQRETGE</sequence>
<protein>
    <submittedName>
        <fullName evidence="1">DUF1365 domain-containing protein</fullName>
    </submittedName>
</protein>
<evidence type="ECO:0000313" key="2">
    <source>
        <dbReference type="Proteomes" id="UP001320702"/>
    </source>
</evidence>
<reference evidence="1 2" key="1">
    <citation type="submission" date="2022-04" db="EMBL/GenBank/DDBJ databases">
        <title>Paracoccus sp. YLB-12 draft genome sequence.</title>
        <authorList>
            <person name="Yu L."/>
        </authorList>
    </citation>
    <scope>NUCLEOTIDE SEQUENCE [LARGE SCALE GENOMIC DNA]</scope>
    <source>
        <strain evidence="1 2">YLB-12</strain>
    </source>
</reference>
<dbReference type="EMBL" id="JANAVZ010000001">
    <property type="protein sequence ID" value="MCT4331530.1"/>
    <property type="molecule type" value="Genomic_DNA"/>
</dbReference>
<organism evidence="1 2">
    <name type="scientific">Paracoccus maritimus</name>
    <dbReference type="NCBI Taxonomy" id="2933292"/>
    <lineage>
        <taxon>Bacteria</taxon>
        <taxon>Pseudomonadati</taxon>
        <taxon>Pseudomonadota</taxon>
        <taxon>Alphaproteobacteria</taxon>
        <taxon>Rhodobacterales</taxon>
        <taxon>Paracoccaceae</taxon>
        <taxon>Paracoccus</taxon>
    </lineage>
</organism>
<dbReference type="RefSeq" id="WP_209054691.1">
    <property type="nucleotide sequence ID" value="NZ_JANAVZ010000001.1"/>
</dbReference>
<dbReference type="PANTHER" id="PTHR33973">
    <property type="entry name" value="OS07G0153300 PROTEIN"/>
    <property type="match status" value="1"/>
</dbReference>
<keyword evidence="2" id="KW-1185">Reference proteome</keyword>
<comment type="caution">
    <text evidence="1">The sequence shown here is derived from an EMBL/GenBank/DDBJ whole genome shotgun (WGS) entry which is preliminary data.</text>
</comment>
<dbReference type="Pfam" id="PF07103">
    <property type="entry name" value="DUF1365"/>
    <property type="match status" value="1"/>
</dbReference>
<dbReference type="InterPro" id="IPR010775">
    <property type="entry name" value="DUF1365"/>
</dbReference>
<gene>
    <name evidence="1" type="ORF">MU516_01450</name>
</gene>
<evidence type="ECO:0000313" key="1">
    <source>
        <dbReference type="EMBL" id="MCT4331530.1"/>
    </source>
</evidence>
<dbReference type="Proteomes" id="UP001320702">
    <property type="component" value="Unassembled WGS sequence"/>
</dbReference>